<proteinExistence type="predicted"/>
<name>A0A4Z1E410_9MICO</name>
<dbReference type="PROSITE" id="PS51257">
    <property type="entry name" value="PROKAR_LIPOPROTEIN"/>
    <property type="match status" value="1"/>
</dbReference>
<evidence type="ECO:0000256" key="1">
    <source>
        <dbReference type="SAM" id="MobiDB-lite"/>
    </source>
</evidence>
<dbReference type="InterPro" id="IPR036182">
    <property type="entry name" value="PCuAC_sf"/>
</dbReference>
<gene>
    <name evidence="3" type="ORF">SERN_1662</name>
</gene>
<dbReference type="InterPro" id="IPR058248">
    <property type="entry name" value="Lxx211020-like"/>
</dbReference>
<dbReference type="EMBL" id="RHPJ01000002">
    <property type="protein sequence ID" value="TGO05658.1"/>
    <property type="molecule type" value="Genomic_DNA"/>
</dbReference>
<comment type="caution">
    <text evidence="3">The sequence shown here is derived from an EMBL/GenBank/DDBJ whole genome shotgun (WGS) entry which is preliminary data.</text>
</comment>
<sequence>MSRTIRSHRTTTTSRAARLAAVGLAGALALTACSGGDDADGATTDAATATGTGTAAAQDAGLDELEVRDPWAKAADAGMSAAFGTLHNPTDGDVVVVAASSPSSPMVELHETVEVDGVAQMREVEGFTVPAGGDVVLEPGGNHLMLMGLTAPLTPGAEVTVVLELADGTTLDVVAPVKEFAGANETYAGGDDVHDMGEHDMDGHDMGDMDEHAGSEG</sequence>
<organism evidence="3 4">
    <name type="scientific">Serinibacter arcticus</name>
    <dbReference type="NCBI Taxonomy" id="1655435"/>
    <lineage>
        <taxon>Bacteria</taxon>
        <taxon>Bacillati</taxon>
        <taxon>Actinomycetota</taxon>
        <taxon>Actinomycetes</taxon>
        <taxon>Micrococcales</taxon>
        <taxon>Beutenbergiaceae</taxon>
        <taxon>Serinibacter</taxon>
    </lineage>
</organism>
<feature type="compositionally biased region" description="Basic and acidic residues" evidence="1">
    <location>
        <begin position="191"/>
        <end position="217"/>
    </location>
</feature>
<evidence type="ECO:0000313" key="4">
    <source>
        <dbReference type="Proteomes" id="UP000297318"/>
    </source>
</evidence>
<evidence type="ECO:0000313" key="3">
    <source>
        <dbReference type="EMBL" id="TGO05658.1"/>
    </source>
</evidence>
<dbReference type="InterPro" id="IPR007410">
    <property type="entry name" value="LpqE-like"/>
</dbReference>
<feature type="chain" id="PRO_5039033712" evidence="2">
    <location>
        <begin position="35"/>
        <end position="217"/>
    </location>
</feature>
<dbReference type="PANTHER" id="PTHR36302">
    <property type="entry name" value="BLR7088 PROTEIN"/>
    <property type="match status" value="1"/>
</dbReference>
<dbReference type="RefSeq" id="WP_135849625.1">
    <property type="nucleotide sequence ID" value="NZ_RHPJ01000002.1"/>
</dbReference>
<dbReference type="PANTHER" id="PTHR36302:SF1">
    <property type="entry name" value="COPPER CHAPERONE PCU(A)C"/>
    <property type="match status" value="1"/>
</dbReference>
<feature type="signal peptide" evidence="2">
    <location>
        <begin position="1"/>
        <end position="34"/>
    </location>
</feature>
<dbReference type="Pfam" id="PF04314">
    <property type="entry name" value="PCuAC"/>
    <property type="match status" value="1"/>
</dbReference>
<dbReference type="AlphaFoldDB" id="A0A4Z1E410"/>
<reference evidence="3 4" key="1">
    <citation type="submission" date="2018-11" db="EMBL/GenBank/DDBJ databases">
        <title>Complete genome sequencing of the Actinobacteria Serinibacter sp. K3-2.</title>
        <authorList>
            <person name="Rakitin A.L."/>
            <person name="Beletsky A.V."/>
            <person name="Mardanov A.V."/>
            <person name="Ravin N.V."/>
            <person name="Gromova A.S."/>
            <person name="Filippova S.N."/>
            <person name="Gal'Chenko V.F."/>
        </authorList>
    </citation>
    <scope>NUCLEOTIDE SEQUENCE [LARGE SCALE GENOMIC DNA]</scope>
    <source>
        <strain evidence="3 4">K3-2</strain>
    </source>
</reference>
<dbReference type="Proteomes" id="UP000297318">
    <property type="component" value="Unassembled WGS sequence"/>
</dbReference>
<dbReference type="Gene3D" id="2.60.40.1890">
    <property type="entry name" value="PCu(A)C copper chaperone"/>
    <property type="match status" value="1"/>
</dbReference>
<dbReference type="SUPFAM" id="SSF110087">
    <property type="entry name" value="DR1885-like metal-binding protein"/>
    <property type="match status" value="1"/>
</dbReference>
<keyword evidence="2" id="KW-0732">Signal</keyword>
<dbReference type="OrthoDB" id="9796962at2"/>
<protein>
    <submittedName>
        <fullName evidence="3">Copper metallochaperone</fullName>
    </submittedName>
</protein>
<evidence type="ECO:0000256" key="2">
    <source>
        <dbReference type="SAM" id="SignalP"/>
    </source>
</evidence>
<feature type="region of interest" description="Disordered" evidence="1">
    <location>
        <begin position="186"/>
        <end position="217"/>
    </location>
</feature>
<keyword evidence="4" id="KW-1185">Reference proteome</keyword>
<accession>A0A4Z1E410</accession>